<dbReference type="GO" id="GO:0005524">
    <property type="term" value="F:ATP binding"/>
    <property type="evidence" value="ECO:0007669"/>
    <property type="project" value="UniProtKB-KW"/>
</dbReference>
<organism evidence="10 11">
    <name type="scientific">Mordavella massiliensis</name>
    <dbReference type="NCBI Taxonomy" id="1871024"/>
    <lineage>
        <taxon>Bacteria</taxon>
        <taxon>Bacillati</taxon>
        <taxon>Bacillota</taxon>
        <taxon>Clostridia</taxon>
        <taxon>Eubacteriales</taxon>
        <taxon>Clostridiaceae</taxon>
        <taxon>Mordavella</taxon>
    </lineage>
</organism>
<dbReference type="EMBL" id="JACJKS010000020">
    <property type="protein sequence ID" value="MBM6949232.1"/>
    <property type="molecule type" value="Genomic_DNA"/>
</dbReference>
<dbReference type="InterPro" id="IPR027417">
    <property type="entry name" value="P-loop_NTPase"/>
</dbReference>
<dbReference type="GO" id="GO:0016887">
    <property type="term" value="F:ATP hydrolysis activity"/>
    <property type="evidence" value="ECO:0007669"/>
    <property type="project" value="InterPro"/>
</dbReference>
<comment type="similarity">
    <text evidence="2">Belongs to the ABC transporter superfamily.</text>
</comment>
<evidence type="ECO:0000313" key="10">
    <source>
        <dbReference type="EMBL" id="MBM6949232.1"/>
    </source>
</evidence>
<dbReference type="PANTHER" id="PTHR43553:SF27">
    <property type="entry name" value="ENERGY-COUPLING FACTOR TRANSPORTER ATP-BINDING PROTEIN ECFA2"/>
    <property type="match status" value="1"/>
</dbReference>
<dbReference type="Gene3D" id="3.40.50.300">
    <property type="entry name" value="P-loop containing nucleotide triphosphate hydrolases"/>
    <property type="match status" value="3"/>
</dbReference>
<keyword evidence="3" id="KW-0813">Transport</keyword>
<dbReference type="InterPro" id="IPR003439">
    <property type="entry name" value="ABC_transporter-like_ATP-bd"/>
</dbReference>
<evidence type="ECO:0000256" key="2">
    <source>
        <dbReference type="ARBA" id="ARBA00005417"/>
    </source>
</evidence>
<dbReference type="SUPFAM" id="SSF52540">
    <property type="entry name" value="P-loop containing nucleoside triphosphate hydrolases"/>
    <property type="match status" value="2"/>
</dbReference>
<evidence type="ECO:0000256" key="3">
    <source>
        <dbReference type="ARBA" id="ARBA00022448"/>
    </source>
</evidence>
<dbReference type="InterPro" id="IPR017871">
    <property type="entry name" value="ABC_transporter-like_CS"/>
</dbReference>
<keyword evidence="6 10" id="KW-0067">ATP-binding</keyword>
<dbReference type="InterPro" id="IPR050095">
    <property type="entry name" value="ECF_ABC_transporter_ATP-bd"/>
</dbReference>
<keyword evidence="4" id="KW-1003">Cell membrane</keyword>
<sequence length="485" mass="54368">MAVISLKHVSYQYPLEDHKVIRDISFEIEKGQVWGLIGANESGKTSVCNIIRGFIPEIYRGTLEGDVLIKGKKIEEYGPGERASIVGYSFQNPFTQISGVKETVYEELAYGMENTGVPREKMKEKVEELIRIFHLEKLRDKNPYELSGGQKQRVALASMLALDPEIVILDEPTSQLDPKSTEDIFEIVKLLKEQGKTIILVEHKVDLVAEYCDHILLLADGQVAMQGKTEEILTDPQVLVCGGQLPQVVLYFLEREKRTGKKNKIPLTVQNVSFAYPNGYTAVEDVSMAFEKGEAVAIIGQNGAGKTTTVKLMNGLLRPTKGEVLIEGQSTADKTTATIARKVGYVFQNPDDQIFQESIYKEISYGLVKQKMAPEEVKRRTLDEPTAGQDRKSTELLGAIGAGLAKKGKIVITITHDMEFVVKYFKRVIVMAEKKKRRDASPREIFWDEELLRFSSLKQPYLCQLANLLGHRDILTIGELLEVTV</sequence>
<feature type="domain" description="ABC transporter" evidence="9">
    <location>
        <begin position="4"/>
        <end position="245"/>
    </location>
</feature>
<dbReference type="NCBIfam" id="NF010167">
    <property type="entry name" value="PRK13648.1"/>
    <property type="match status" value="3"/>
</dbReference>
<reference evidence="10" key="2">
    <citation type="journal article" date="2021" name="Sci. Rep.">
        <title>The distribution of antibiotic resistance genes in chicken gut microbiota commensals.</title>
        <authorList>
            <person name="Juricova H."/>
            <person name="Matiasovicova J."/>
            <person name="Kubasova T."/>
            <person name="Cejkova D."/>
            <person name="Rychlik I."/>
        </authorList>
    </citation>
    <scope>NUCLEOTIDE SEQUENCE</scope>
    <source>
        <strain evidence="10">An582</strain>
    </source>
</reference>
<protein>
    <submittedName>
        <fullName evidence="10">ATP-binding cassette domain-containing protein</fullName>
    </submittedName>
</protein>
<dbReference type="RefSeq" id="WP_204907231.1">
    <property type="nucleotide sequence ID" value="NZ_JACJKS010000020.1"/>
</dbReference>
<evidence type="ECO:0000256" key="1">
    <source>
        <dbReference type="ARBA" id="ARBA00004202"/>
    </source>
</evidence>
<dbReference type="Pfam" id="PF00005">
    <property type="entry name" value="ABC_tran"/>
    <property type="match status" value="2"/>
</dbReference>
<dbReference type="GO" id="GO:0042626">
    <property type="term" value="F:ATPase-coupled transmembrane transporter activity"/>
    <property type="evidence" value="ECO:0007669"/>
    <property type="project" value="TreeGrafter"/>
</dbReference>
<dbReference type="PROSITE" id="PS50893">
    <property type="entry name" value="ABC_TRANSPORTER_2"/>
    <property type="match status" value="2"/>
</dbReference>
<evidence type="ECO:0000256" key="4">
    <source>
        <dbReference type="ARBA" id="ARBA00022475"/>
    </source>
</evidence>
<dbReference type="SMART" id="SM00382">
    <property type="entry name" value="AAA"/>
    <property type="match status" value="2"/>
</dbReference>
<gene>
    <name evidence="10" type="ORF">H6A20_11305</name>
</gene>
<dbReference type="GO" id="GO:0043190">
    <property type="term" value="C:ATP-binding cassette (ABC) transporter complex"/>
    <property type="evidence" value="ECO:0007669"/>
    <property type="project" value="TreeGrafter"/>
</dbReference>
<dbReference type="AlphaFoldDB" id="A0A938XFR5"/>
<dbReference type="InterPro" id="IPR003593">
    <property type="entry name" value="AAA+_ATPase"/>
</dbReference>
<name>A0A938XFR5_9CLOT</name>
<keyword evidence="8" id="KW-0472">Membrane</keyword>
<keyword evidence="5" id="KW-0547">Nucleotide-binding</keyword>
<evidence type="ECO:0000256" key="6">
    <source>
        <dbReference type="ARBA" id="ARBA00022840"/>
    </source>
</evidence>
<dbReference type="PANTHER" id="PTHR43553">
    <property type="entry name" value="HEAVY METAL TRANSPORTER"/>
    <property type="match status" value="1"/>
</dbReference>
<dbReference type="InterPro" id="IPR015856">
    <property type="entry name" value="ABC_transpr_CbiO/EcfA_su"/>
</dbReference>
<proteinExistence type="inferred from homology"/>
<comment type="subcellular location">
    <subcellularLocation>
        <location evidence="1">Cell membrane</location>
        <topology evidence="1">Peripheral membrane protein</topology>
    </subcellularLocation>
</comment>
<dbReference type="CDD" id="cd03225">
    <property type="entry name" value="ABC_cobalt_CbiO_domain1"/>
    <property type="match status" value="2"/>
</dbReference>
<reference evidence="10" key="1">
    <citation type="submission" date="2020-08" db="EMBL/GenBank/DDBJ databases">
        <authorList>
            <person name="Cejkova D."/>
            <person name="Kubasova T."/>
            <person name="Jahodarova E."/>
            <person name="Rychlik I."/>
        </authorList>
    </citation>
    <scope>NUCLEOTIDE SEQUENCE</scope>
    <source>
        <strain evidence="10">An582</strain>
    </source>
</reference>
<evidence type="ECO:0000256" key="8">
    <source>
        <dbReference type="ARBA" id="ARBA00023136"/>
    </source>
</evidence>
<comment type="caution">
    <text evidence="10">The sequence shown here is derived from an EMBL/GenBank/DDBJ whole genome shotgun (WGS) entry which is preliminary data.</text>
</comment>
<accession>A0A938XFR5</accession>
<evidence type="ECO:0000259" key="9">
    <source>
        <dbReference type="PROSITE" id="PS50893"/>
    </source>
</evidence>
<evidence type="ECO:0000256" key="5">
    <source>
        <dbReference type="ARBA" id="ARBA00022741"/>
    </source>
</evidence>
<evidence type="ECO:0000313" key="11">
    <source>
        <dbReference type="Proteomes" id="UP000705508"/>
    </source>
</evidence>
<dbReference type="FunFam" id="3.40.50.300:FF:000224">
    <property type="entry name" value="Energy-coupling factor transporter ATP-binding protein EcfA"/>
    <property type="match status" value="1"/>
</dbReference>
<feature type="domain" description="ABC transporter" evidence="9">
    <location>
        <begin position="267"/>
        <end position="458"/>
    </location>
</feature>
<keyword evidence="7" id="KW-1278">Translocase</keyword>
<dbReference type="PROSITE" id="PS00211">
    <property type="entry name" value="ABC_TRANSPORTER_1"/>
    <property type="match status" value="1"/>
</dbReference>
<dbReference type="Proteomes" id="UP000705508">
    <property type="component" value="Unassembled WGS sequence"/>
</dbReference>
<evidence type="ECO:0000256" key="7">
    <source>
        <dbReference type="ARBA" id="ARBA00022967"/>
    </source>
</evidence>